<dbReference type="Proteomes" id="UP000215335">
    <property type="component" value="Unassembled WGS sequence"/>
</dbReference>
<accession>A0A232EP53</accession>
<proteinExistence type="predicted"/>
<evidence type="ECO:0000313" key="2">
    <source>
        <dbReference type="Proteomes" id="UP000215335"/>
    </source>
</evidence>
<sequence>MEIGLQVLRVQFIKFVNFHDPKTEGLLSSDQLTVTSGFKGNAGMSHCTLRACRPIFMAKQCIDL</sequence>
<dbReference type="EMBL" id="NNAY01003007">
    <property type="protein sequence ID" value="OXU20134.1"/>
    <property type="molecule type" value="Genomic_DNA"/>
</dbReference>
<protein>
    <submittedName>
        <fullName evidence="1">Uncharacterized protein</fullName>
    </submittedName>
</protein>
<comment type="caution">
    <text evidence="1">The sequence shown here is derived from an EMBL/GenBank/DDBJ whole genome shotgun (WGS) entry which is preliminary data.</text>
</comment>
<gene>
    <name evidence="1" type="ORF">TSAR_010444</name>
</gene>
<keyword evidence="2" id="KW-1185">Reference proteome</keyword>
<dbReference type="AlphaFoldDB" id="A0A232EP53"/>
<organism evidence="1 2">
    <name type="scientific">Trichomalopsis sarcophagae</name>
    <dbReference type="NCBI Taxonomy" id="543379"/>
    <lineage>
        <taxon>Eukaryota</taxon>
        <taxon>Metazoa</taxon>
        <taxon>Ecdysozoa</taxon>
        <taxon>Arthropoda</taxon>
        <taxon>Hexapoda</taxon>
        <taxon>Insecta</taxon>
        <taxon>Pterygota</taxon>
        <taxon>Neoptera</taxon>
        <taxon>Endopterygota</taxon>
        <taxon>Hymenoptera</taxon>
        <taxon>Apocrita</taxon>
        <taxon>Proctotrupomorpha</taxon>
        <taxon>Chalcidoidea</taxon>
        <taxon>Pteromalidae</taxon>
        <taxon>Pteromalinae</taxon>
        <taxon>Trichomalopsis</taxon>
    </lineage>
</organism>
<reference evidence="1 2" key="1">
    <citation type="journal article" date="2017" name="Curr. Biol.">
        <title>The Evolution of Venom by Co-option of Single-Copy Genes.</title>
        <authorList>
            <person name="Martinson E.O."/>
            <person name="Mrinalini"/>
            <person name="Kelkar Y.D."/>
            <person name="Chang C.H."/>
            <person name="Werren J.H."/>
        </authorList>
    </citation>
    <scope>NUCLEOTIDE SEQUENCE [LARGE SCALE GENOMIC DNA]</scope>
    <source>
        <strain evidence="1 2">Alberta</strain>
        <tissue evidence="1">Whole body</tissue>
    </source>
</reference>
<evidence type="ECO:0000313" key="1">
    <source>
        <dbReference type="EMBL" id="OXU20134.1"/>
    </source>
</evidence>
<name>A0A232EP53_9HYME</name>